<dbReference type="FunFam" id="3.30.1370.10:FF:000001">
    <property type="entry name" value="Polyribonucleotide nucleotidyltransferase"/>
    <property type="match status" value="1"/>
</dbReference>
<evidence type="ECO:0000256" key="3">
    <source>
        <dbReference type="ARBA" id="ARBA00022490"/>
    </source>
</evidence>
<dbReference type="SUPFAM" id="SSF54211">
    <property type="entry name" value="Ribosomal protein S5 domain 2-like"/>
    <property type="match status" value="2"/>
</dbReference>
<keyword evidence="6 9" id="KW-0479">Metal-binding</keyword>
<dbReference type="PROSITE" id="PS50126">
    <property type="entry name" value="S1"/>
    <property type="match status" value="1"/>
</dbReference>
<evidence type="ECO:0000256" key="6">
    <source>
        <dbReference type="ARBA" id="ARBA00022723"/>
    </source>
</evidence>
<dbReference type="SUPFAM" id="SSF55666">
    <property type="entry name" value="Ribonuclease PH domain 2-like"/>
    <property type="match status" value="2"/>
</dbReference>
<sequence length="704" mass="78937">MIHKVEREIGGRLLSIETGRVARQADSAVIISYGDTVLLVTVVSRESKEKRDFLPLLVEYREQAYAAGRIPGGYLKRESRPHDREILHGRAIDRAIRPRFPKDMMNEIEIVTFLLSYDMENESNFLGIIGASAALHISPIEFDGPISAVRIGRINGEYILNPTNSQIEQSEFDLLIAGSSGEINMIEFGGNEIPEDVVMGAIEFALPYLQEIEDLQEEFRAIAGQEKKPYQKLEIPDELRKRVEELAGEDIYNAMHIKEKKIRNETLDAIRERVKEELKEEFEGLELEIGQVLYEIEKKTLREMTLNEGIRVDGRGYKDVRPITCEVGVLPRTHGSAIFRRGETQALVVTTLGTKEDVQRLSELEFEEEKRFMLHYNFHPFSTGEIRPLRGPSRREIGHGNLAEKAIAPLIPQEEEFPYTIRIVSDILESNGSTSMATVCGASLSLMDAGVPIKRACAGISTGLIKEEEKYVLLTDIVGAEDHYGDMDFKIAGTSNGITAIQLDLKIRGLTTELIKETFERAKEVREYILGIMNATISAPRENLSIYAPKVSSIFIPREKIGLVIGPGGKTIRKITEETGTKIEIDDSTGRVIISGSSEEDVERAKQTVSQLVEEVELGKVYMGKVTRIAPFGAFVEVLPGKEGLLHISELADYRVKKVEDILKVGDKVLVKVIDIDELGRFKLSRRQPLKGVLKTIEQPHNKN</sequence>
<reference evidence="12" key="1">
    <citation type="journal article" date="2020" name="mSystems">
        <title>Genome- and Community-Level Interaction Insights into Carbon Utilization and Element Cycling Functions of Hydrothermarchaeota in Hydrothermal Sediment.</title>
        <authorList>
            <person name="Zhou Z."/>
            <person name="Liu Y."/>
            <person name="Xu W."/>
            <person name="Pan J."/>
            <person name="Luo Z.H."/>
            <person name="Li M."/>
        </authorList>
    </citation>
    <scope>NUCLEOTIDE SEQUENCE [LARGE SCALE GENOMIC DNA]</scope>
    <source>
        <strain evidence="12">HyVt-94</strain>
    </source>
</reference>
<dbReference type="SUPFAM" id="SSF54791">
    <property type="entry name" value="Eukaryotic type KH-domain (KH-domain type I)"/>
    <property type="match status" value="1"/>
</dbReference>
<dbReference type="CDD" id="cd11363">
    <property type="entry name" value="RNase_PH_PNPase_1"/>
    <property type="match status" value="1"/>
</dbReference>
<evidence type="ECO:0000256" key="5">
    <source>
        <dbReference type="ARBA" id="ARBA00022695"/>
    </source>
</evidence>
<dbReference type="Pfam" id="PF03726">
    <property type="entry name" value="PNPase"/>
    <property type="match status" value="1"/>
</dbReference>
<dbReference type="SUPFAM" id="SSF50249">
    <property type="entry name" value="Nucleic acid-binding proteins"/>
    <property type="match status" value="1"/>
</dbReference>
<dbReference type="InterPro" id="IPR036612">
    <property type="entry name" value="KH_dom_type_1_sf"/>
</dbReference>
<dbReference type="Gene3D" id="3.30.1370.10">
    <property type="entry name" value="K Homology domain, type 1"/>
    <property type="match status" value="1"/>
</dbReference>
<keyword evidence="7 9" id="KW-0460">Magnesium</keyword>
<dbReference type="Gene3D" id="2.40.50.140">
    <property type="entry name" value="Nucleic acid-binding proteins"/>
    <property type="match status" value="1"/>
</dbReference>
<dbReference type="NCBIfam" id="NF008805">
    <property type="entry name" value="PRK11824.1"/>
    <property type="match status" value="1"/>
</dbReference>
<comment type="subcellular location">
    <subcellularLocation>
        <location evidence="1 9">Cytoplasm</location>
    </subcellularLocation>
</comment>
<dbReference type="SUPFAM" id="SSF46915">
    <property type="entry name" value="Polynucleotide phosphorylase/guanosine pentaphosphate synthase (PNPase/GPSI), domain 3"/>
    <property type="match status" value="1"/>
</dbReference>
<evidence type="ECO:0000256" key="7">
    <source>
        <dbReference type="ARBA" id="ARBA00022842"/>
    </source>
</evidence>
<dbReference type="EC" id="2.7.7.8" evidence="9"/>
<dbReference type="GO" id="GO:0006396">
    <property type="term" value="P:RNA processing"/>
    <property type="evidence" value="ECO:0007669"/>
    <property type="project" value="InterPro"/>
</dbReference>
<comment type="catalytic activity">
    <reaction evidence="9">
        <text>RNA(n+1) + phosphate = RNA(n) + a ribonucleoside 5'-diphosphate</text>
        <dbReference type="Rhea" id="RHEA:22096"/>
        <dbReference type="Rhea" id="RHEA-COMP:14527"/>
        <dbReference type="Rhea" id="RHEA-COMP:17342"/>
        <dbReference type="ChEBI" id="CHEBI:43474"/>
        <dbReference type="ChEBI" id="CHEBI:57930"/>
        <dbReference type="ChEBI" id="CHEBI:140395"/>
        <dbReference type="EC" id="2.7.7.8"/>
    </reaction>
</comment>
<dbReference type="CDD" id="cd02393">
    <property type="entry name" value="KH-I_PNPase"/>
    <property type="match status" value="1"/>
</dbReference>
<dbReference type="InterPro" id="IPR036456">
    <property type="entry name" value="PNPase_PH_RNA-bd_sf"/>
</dbReference>
<dbReference type="Pfam" id="PF03725">
    <property type="entry name" value="RNase_PH_C"/>
    <property type="match status" value="1"/>
</dbReference>
<dbReference type="InterPro" id="IPR003029">
    <property type="entry name" value="S1_domain"/>
</dbReference>
<dbReference type="InterPro" id="IPR004088">
    <property type="entry name" value="KH_dom_type_1"/>
</dbReference>
<dbReference type="SMART" id="SM00316">
    <property type="entry name" value="S1"/>
    <property type="match status" value="1"/>
</dbReference>
<keyword evidence="4 9" id="KW-0808">Transferase</keyword>
<dbReference type="PROSITE" id="PS50084">
    <property type="entry name" value="KH_TYPE_1"/>
    <property type="match status" value="1"/>
</dbReference>
<dbReference type="AlphaFoldDB" id="A0A7C5I4A1"/>
<dbReference type="NCBIfam" id="TIGR03591">
    <property type="entry name" value="polynuc_phos"/>
    <property type="match status" value="1"/>
</dbReference>
<dbReference type="Pfam" id="PF00013">
    <property type="entry name" value="KH_1"/>
    <property type="match status" value="1"/>
</dbReference>
<dbReference type="Proteomes" id="UP000886014">
    <property type="component" value="Unassembled WGS sequence"/>
</dbReference>
<dbReference type="Pfam" id="PF00575">
    <property type="entry name" value="S1"/>
    <property type="match status" value="1"/>
</dbReference>
<comment type="similarity">
    <text evidence="2 9">Belongs to the polyribonucleotide nucleotidyltransferase family.</text>
</comment>
<feature type="binding site" evidence="9">
    <location>
        <position position="482"/>
    </location>
    <ligand>
        <name>Mg(2+)</name>
        <dbReference type="ChEBI" id="CHEBI:18420"/>
    </ligand>
</feature>
<organism evidence="12">
    <name type="scientific">candidate division WOR-3 bacterium</name>
    <dbReference type="NCBI Taxonomy" id="2052148"/>
    <lineage>
        <taxon>Bacteria</taxon>
        <taxon>Bacteria division WOR-3</taxon>
    </lineage>
</organism>
<dbReference type="InterPro" id="IPR004087">
    <property type="entry name" value="KH_dom"/>
</dbReference>
<evidence type="ECO:0000256" key="8">
    <source>
        <dbReference type="ARBA" id="ARBA00022884"/>
    </source>
</evidence>
<evidence type="ECO:0000313" key="12">
    <source>
        <dbReference type="EMBL" id="HHF57950.1"/>
    </source>
</evidence>
<keyword evidence="10" id="KW-0175">Coiled coil</keyword>
<dbReference type="CDD" id="cd11364">
    <property type="entry name" value="RNase_PH_PNPase_2"/>
    <property type="match status" value="1"/>
</dbReference>
<dbReference type="GO" id="GO:0000287">
    <property type="term" value="F:magnesium ion binding"/>
    <property type="evidence" value="ECO:0007669"/>
    <property type="project" value="UniProtKB-UniRule"/>
</dbReference>
<feature type="coiled-coil region" evidence="10">
    <location>
        <begin position="257"/>
        <end position="295"/>
    </location>
</feature>
<dbReference type="FunFam" id="2.40.50.140:FF:000023">
    <property type="entry name" value="Polyribonucleotide nucleotidyltransferase"/>
    <property type="match status" value="1"/>
</dbReference>
<dbReference type="InterPro" id="IPR036345">
    <property type="entry name" value="ExoRNase_PH_dom2_sf"/>
</dbReference>
<evidence type="ECO:0000256" key="4">
    <source>
        <dbReference type="ARBA" id="ARBA00022679"/>
    </source>
</evidence>
<dbReference type="PIRSF" id="PIRSF005499">
    <property type="entry name" value="PNPase"/>
    <property type="match status" value="1"/>
</dbReference>
<dbReference type="InterPro" id="IPR001247">
    <property type="entry name" value="ExoRNase_PH_dom1"/>
</dbReference>
<dbReference type="InterPro" id="IPR012162">
    <property type="entry name" value="PNPase"/>
</dbReference>
<accession>A0A7C5I4A1</accession>
<dbReference type="InterPro" id="IPR027408">
    <property type="entry name" value="PNPase/RNase_PH_dom_sf"/>
</dbReference>
<keyword evidence="8 9" id="KW-0694">RNA-binding</keyword>
<dbReference type="InterPro" id="IPR015847">
    <property type="entry name" value="ExoRNase_PH_dom2"/>
</dbReference>
<dbReference type="Gene3D" id="3.30.230.70">
    <property type="entry name" value="GHMP Kinase, N-terminal domain"/>
    <property type="match status" value="2"/>
</dbReference>
<feature type="domain" description="S1 motif" evidence="11">
    <location>
        <begin position="619"/>
        <end position="687"/>
    </location>
</feature>
<feature type="binding site" evidence="9">
    <location>
        <position position="488"/>
    </location>
    <ligand>
        <name>Mg(2+)</name>
        <dbReference type="ChEBI" id="CHEBI:18420"/>
    </ligand>
</feature>
<dbReference type="PANTHER" id="PTHR11252:SF0">
    <property type="entry name" value="POLYRIBONUCLEOTIDE NUCLEOTIDYLTRANSFERASE 1, MITOCHONDRIAL"/>
    <property type="match status" value="1"/>
</dbReference>
<dbReference type="FunFam" id="3.30.230.70:FF:000002">
    <property type="entry name" value="Polyribonucleotide nucleotidyltransferase"/>
    <property type="match status" value="1"/>
</dbReference>
<dbReference type="InterPro" id="IPR020568">
    <property type="entry name" value="Ribosomal_Su5_D2-typ_SF"/>
</dbReference>
<dbReference type="GO" id="GO:0003723">
    <property type="term" value="F:RNA binding"/>
    <property type="evidence" value="ECO:0007669"/>
    <property type="project" value="UniProtKB-UniRule"/>
</dbReference>
<dbReference type="Pfam" id="PF01138">
    <property type="entry name" value="RNase_PH"/>
    <property type="match status" value="2"/>
</dbReference>
<evidence type="ECO:0000256" key="2">
    <source>
        <dbReference type="ARBA" id="ARBA00007404"/>
    </source>
</evidence>
<comment type="cofactor">
    <cofactor evidence="9">
        <name>Mg(2+)</name>
        <dbReference type="ChEBI" id="CHEBI:18420"/>
    </cofactor>
</comment>
<evidence type="ECO:0000259" key="11">
    <source>
        <dbReference type="PROSITE" id="PS50126"/>
    </source>
</evidence>
<dbReference type="SMART" id="SM00322">
    <property type="entry name" value="KH"/>
    <property type="match status" value="1"/>
</dbReference>
<dbReference type="HAMAP" id="MF_01595">
    <property type="entry name" value="PNPase"/>
    <property type="match status" value="1"/>
</dbReference>
<protein>
    <recommendedName>
        <fullName evidence="9">Polyribonucleotide nucleotidyltransferase</fullName>
        <ecNumber evidence="9">2.7.7.8</ecNumber>
    </recommendedName>
    <alternativeName>
        <fullName evidence="9">Polynucleotide phosphorylase</fullName>
        <shortName evidence="9">PNPase</shortName>
    </alternativeName>
</protein>
<gene>
    <name evidence="9" type="primary">pnp</name>
    <name evidence="12" type="ORF">ENL41_00825</name>
</gene>
<dbReference type="GO" id="GO:0006402">
    <property type="term" value="P:mRNA catabolic process"/>
    <property type="evidence" value="ECO:0007669"/>
    <property type="project" value="UniProtKB-UniRule"/>
</dbReference>
<evidence type="ECO:0000256" key="1">
    <source>
        <dbReference type="ARBA" id="ARBA00004496"/>
    </source>
</evidence>
<dbReference type="EMBL" id="DRTV01000067">
    <property type="protein sequence ID" value="HHF57950.1"/>
    <property type="molecule type" value="Genomic_DNA"/>
</dbReference>
<proteinExistence type="inferred from homology"/>
<comment type="function">
    <text evidence="9">Involved in mRNA degradation. Catalyzes the phosphorolysis of single-stranded polyribonucleotides processively in the 3'- to 5'-direction.</text>
</comment>
<evidence type="ECO:0000256" key="9">
    <source>
        <dbReference type="HAMAP-Rule" id="MF_01595"/>
    </source>
</evidence>
<dbReference type="CDD" id="cd04472">
    <property type="entry name" value="S1_PNPase"/>
    <property type="match status" value="1"/>
</dbReference>
<dbReference type="GO" id="GO:0004654">
    <property type="term" value="F:polyribonucleotide nucleotidyltransferase activity"/>
    <property type="evidence" value="ECO:0007669"/>
    <property type="project" value="UniProtKB-UniRule"/>
</dbReference>
<dbReference type="PANTHER" id="PTHR11252">
    <property type="entry name" value="POLYRIBONUCLEOTIDE NUCLEOTIDYLTRANSFERASE"/>
    <property type="match status" value="1"/>
</dbReference>
<keyword evidence="3 9" id="KW-0963">Cytoplasm</keyword>
<name>A0A7C5I4A1_UNCW3</name>
<dbReference type="FunFam" id="3.30.230.70:FF:000001">
    <property type="entry name" value="Polyribonucleotide nucleotidyltransferase"/>
    <property type="match status" value="1"/>
</dbReference>
<comment type="caution">
    <text evidence="12">The sequence shown here is derived from an EMBL/GenBank/DDBJ whole genome shotgun (WGS) entry which is preliminary data.</text>
</comment>
<dbReference type="GO" id="GO:0000175">
    <property type="term" value="F:3'-5'-RNA exonuclease activity"/>
    <property type="evidence" value="ECO:0007669"/>
    <property type="project" value="TreeGrafter"/>
</dbReference>
<evidence type="ECO:0000256" key="10">
    <source>
        <dbReference type="SAM" id="Coils"/>
    </source>
</evidence>
<dbReference type="InterPro" id="IPR012340">
    <property type="entry name" value="NA-bd_OB-fold"/>
</dbReference>
<dbReference type="GO" id="GO:0005829">
    <property type="term" value="C:cytosol"/>
    <property type="evidence" value="ECO:0007669"/>
    <property type="project" value="UniProtKB-ARBA"/>
</dbReference>
<dbReference type="InterPro" id="IPR015848">
    <property type="entry name" value="PNPase_PH_RNA-bd_bac/org-type"/>
</dbReference>
<keyword evidence="5 9" id="KW-0548">Nucleotidyltransferase</keyword>